<evidence type="ECO:0000313" key="1">
    <source>
        <dbReference type="EMBL" id="KRP32204.1"/>
    </source>
</evidence>
<protein>
    <submittedName>
        <fullName evidence="1">Uncharacterized protein</fullName>
    </submittedName>
</protein>
<accession>A0A0R2XCB0</accession>
<name>A0A0R2XCB0_9BACT</name>
<reference evidence="1 2" key="1">
    <citation type="submission" date="2015-10" db="EMBL/GenBank/DDBJ databases">
        <title>Metagenome-Assembled Genomes uncover a global brackish microbiome.</title>
        <authorList>
            <person name="Hugerth L.W."/>
            <person name="Larsson J."/>
            <person name="Alneberg J."/>
            <person name="Lindh M.V."/>
            <person name="Legrand C."/>
            <person name="Pinhassi J."/>
            <person name="Andersson A.F."/>
        </authorList>
    </citation>
    <scope>NUCLEOTIDE SEQUENCE [LARGE SCALE GENOMIC DNA]</scope>
    <source>
        <strain evidence="1">BACL9 MAG-120924-bin69</strain>
    </source>
</reference>
<comment type="caution">
    <text evidence="1">The sequence shown here is derived from an EMBL/GenBank/DDBJ whole genome shotgun (WGS) entry which is preliminary data.</text>
</comment>
<gene>
    <name evidence="1" type="ORF">ABS33_06985</name>
</gene>
<proteinExistence type="predicted"/>
<dbReference type="Proteomes" id="UP000051220">
    <property type="component" value="Unassembled WGS sequence"/>
</dbReference>
<dbReference type="AlphaFoldDB" id="A0A0R2XCB0"/>
<dbReference type="EMBL" id="LIDN01000298">
    <property type="protein sequence ID" value="KRP32204.1"/>
    <property type="molecule type" value="Genomic_DNA"/>
</dbReference>
<sequence>MDRFAIKARARCPTNIEVDFYKLVRPRWFSLRPSELEGRAAAGSRIALGTKSGIPTPGKATSLSREGLLVAATGWGGAGWAPLKTAQVVPDLVWAMPTPPRVEDSRSRFSL</sequence>
<organism evidence="1 2">
    <name type="scientific">Verrucomicrobia subdivision 6 bacterium BACL9 MAG-120924-bin69</name>
    <dbReference type="NCBI Taxonomy" id="1655635"/>
    <lineage>
        <taxon>Bacteria</taxon>
        <taxon>Pseudomonadati</taxon>
        <taxon>Verrucomicrobiota</taxon>
        <taxon>Verrucomicrobiia</taxon>
        <taxon>Verrucomicrobiales</taxon>
        <taxon>Verrucomicrobia subdivision 6</taxon>
    </lineage>
</organism>
<evidence type="ECO:0000313" key="2">
    <source>
        <dbReference type="Proteomes" id="UP000051220"/>
    </source>
</evidence>